<dbReference type="InterPro" id="IPR019800">
    <property type="entry name" value="Glyco_hydro_3_AS"/>
</dbReference>
<gene>
    <name evidence="7" type="primary">nagZ</name>
    <name evidence="7" type="ORF">HK107_00085</name>
</gene>
<comment type="caution">
    <text evidence="7">The sequence shown here is derived from an EMBL/GenBank/DDBJ whole genome shotgun (WGS) entry which is preliminary data.</text>
</comment>
<organism evidence="7 8">
    <name type="scientific">Parvularcula mediterranea</name>
    <dbReference type="NCBI Taxonomy" id="2732508"/>
    <lineage>
        <taxon>Bacteria</taxon>
        <taxon>Pseudomonadati</taxon>
        <taxon>Pseudomonadota</taxon>
        <taxon>Alphaproteobacteria</taxon>
        <taxon>Parvularculales</taxon>
        <taxon>Parvularculaceae</taxon>
        <taxon>Parvularcula</taxon>
    </lineage>
</organism>
<dbReference type="SUPFAM" id="SSF51445">
    <property type="entry name" value="(Trans)glycosidases"/>
    <property type="match status" value="1"/>
</dbReference>
<keyword evidence="8" id="KW-1185">Reference proteome</keyword>
<keyword evidence="4 7" id="KW-0378">Hydrolase</keyword>
<dbReference type="GO" id="GO:0004563">
    <property type="term" value="F:beta-N-acetylhexosaminidase activity"/>
    <property type="evidence" value="ECO:0007669"/>
    <property type="project" value="UniProtKB-EC"/>
</dbReference>
<dbReference type="GO" id="GO:0005975">
    <property type="term" value="P:carbohydrate metabolic process"/>
    <property type="evidence" value="ECO:0007669"/>
    <property type="project" value="InterPro"/>
</dbReference>
<evidence type="ECO:0000313" key="7">
    <source>
        <dbReference type="EMBL" id="NNU14718.1"/>
    </source>
</evidence>
<dbReference type="Proteomes" id="UP000536835">
    <property type="component" value="Unassembled WGS sequence"/>
</dbReference>
<evidence type="ECO:0000256" key="5">
    <source>
        <dbReference type="ARBA" id="ARBA00023295"/>
    </source>
</evidence>
<accession>A0A7Y3RIK6</accession>
<evidence type="ECO:0000256" key="3">
    <source>
        <dbReference type="ARBA" id="ARBA00012663"/>
    </source>
</evidence>
<reference evidence="7 8" key="1">
    <citation type="submission" date="2020-05" db="EMBL/GenBank/DDBJ databases">
        <title>Parvularcula mediterraneae sp. nov., isolated from polypropylene straw from shallow seawater of the seashore of Laganas in Zakynthos island, Greece.</title>
        <authorList>
            <person name="Szabo I."/>
            <person name="Al-Omari J."/>
            <person name="Rado J."/>
            <person name="Szerdahelyi G.S."/>
        </authorList>
    </citation>
    <scope>NUCLEOTIDE SEQUENCE [LARGE SCALE GENOMIC DNA]</scope>
    <source>
        <strain evidence="7 8">ZS-1/3</strain>
    </source>
</reference>
<evidence type="ECO:0000256" key="4">
    <source>
        <dbReference type="ARBA" id="ARBA00022801"/>
    </source>
</evidence>
<dbReference type="EMBL" id="JABFCX010000001">
    <property type="protein sequence ID" value="NNU14718.1"/>
    <property type="molecule type" value="Genomic_DNA"/>
</dbReference>
<dbReference type="Pfam" id="PF00933">
    <property type="entry name" value="Glyco_hydro_3"/>
    <property type="match status" value="1"/>
</dbReference>
<dbReference type="RefSeq" id="WP_173195579.1">
    <property type="nucleotide sequence ID" value="NZ_JABFCX010000001.1"/>
</dbReference>
<evidence type="ECO:0000313" key="8">
    <source>
        <dbReference type="Proteomes" id="UP000536835"/>
    </source>
</evidence>
<dbReference type="PROSITE" id="PS00775">
    <property type="entry name" value="GLYCOSYL_HYDROL_F3"/>
    <property type="match status" value="1"/>
</dbReference>
<protein>
    <recommendedName>
        <fullName evidence="3">beta-N-acetylhexosaminidase</fullName>
        <ecNumber evidence="3">3.2.1.52</ecNumber>
    </recommendedName>
</protein>
<keyword evidence="5 7" id="KW-0326">Glycosidase</keyword>
<dbReference type="InterPro" id="IPR017853">
    <property type="entry name" value="GH"/>
</dbReference>
<comment type="catalytic activity">
    <reaction evidence="1">
        <text>Hydrolysis of terminal non-reducing N-acetyl-D-hexosamine residues in N-acetyl-beta-D-hexosaminides.</text>
        <dbReference type="EC" id="3.2.1.52"/>
    </reaction>
</comment>
<dbReference type="NCBIfam" id="NF003740">
    <property type="entry name" value="PRK05337.1"/>
    <property type="match status" value="1"/>
</dbReference>
<dbReference type="EC" id="3.2.1.52" evidence="3"/>
<dbReference type="InterPro" id="IPR036962">
    <property type="entry name" value="Glyco_hydro_3_N_sf"/>
</dbReference>
<evidence type="ECO:0000256" key="2">
    <source>
        <dbReference type="ARBA" id="ARBA00005336"/>
    </source>
</evidence>
<name>A0A7Y3RIK6_9PROT</name>
<dbReference type="InterPro" id="IPR050226">
    <property type="entry name" value="NagZ_Beta-hexosaminidase"/>
</dbReference>
<dbReference type="InterPro" id="IPR001764">
    <property type="entry name" value="Glyco_hydro_3_N"/>
</dbReference>
<dbReference type="GO" id="GO:0009254">
    <property type="term" value="P:peptidoglycan turnover"/>
    <property type="evidence" value="ECO:0007669"/>
    <property type="project" value="TreeGrafter"/>
</dbReference>
<feature type="domain" description="Glycoside hydrolase family 3 N-terminal" evidence="6">
    <location>
        <begin position="31"/>
        <end position="297"/>
    </location>
</feature>
<dbReference type="AlphaFoldDB" id="A0A7Y3RIK6"/>
<comment type="similarity">
    <text evidence="2">Belongs to the glycosyl hydrolase 3 family.</text>
</comment>
<proteinExistence type="inferred from homology"/>
<dbReference type="PANTHER" id="PTHR30480">
    <property type="entry name" value="BETA-HEXOSAMINIDASE-RELATED"/>
    <property type="match status" value="1"/>
</dbReference>
<dbReference type="Gene3D" id="3.20.20.300">
    <property type="entry name" value="Glycoside hydrolase, family 3, N-terminal domain"/>
    <property type="match status" value="1"/>
</dbReference>
<sequence length="342" mass="37571">MQRLTSAIYGCSGLELTDWEASFFKEQRPFGYIVFGRNIETPAQVKELTAALREASGDPDAPVFVDQEGGSVARFKGPHFRHPPAPRRFMELADTSLELAAEASWLNARLMAEELKELGVNANCAPMLDVVQPTAHEFLRERALGSDPETVATLGRAISVAFRDGGVAPCIKHAPGHGRAMADSHHNLPTVDAAQTDLEQEDFAPFRALLKEPMLMTAHVIYDNLDPKAPATQSSRIIRGLIREEWGYNGLILTDDINMNALDGSIEERSRRALDAGCEIICHCNGEQADMDEVAAAAIELRGDTLERALRARNAANKTPKPFDRPSAEGRLRELGLYEAQK</sequence>
<evidence type="ECO:0000259" key="6">
    <source>
        <dbReference type="Pfam" id="PF00933"/>
    </source>
</evidence>
<dbReference type="PANTHER" id="PTHR30480:SF13">
    <property type="entry name" value="BETA-HEXOSAMINIDASE"/>
    <property type="match status" value="1"/>
</dbReference>
<evidence type="ECO:0000256" key="1">
    <source>
        <dbReference type="ARBA" id="ARBA00001231"/>
    </source>
</evidence>